<gene>
    <name evidence="2" type="ORF">PG993_009572</name>
</gene>
<evidence type="ECO:0000256" key="1">
    <source>
        <dbReference type="SAM" id="MobiDB-lite"/>
    </source>
</evidence>
<feature type="compositionally biased region" description="Basic and acidic residues" evidence="1">
    <location>
        <begin position="9"/>
        <end position="20"/>
    </location>
</feature>
<comment type="caution">
    <text evidence="2">The sequence shown here is derived from an EMBL/GenBank/DDBJ whole genome shotgun (WGS) entry which is preliminary data.</text>
</comment>
<reference evidence="2 3" key="1">
    <citation type="submission" date="2023-01" db="EMBL/GenBank/DDBJ databases">
        <title>Analysis of 21 Apiospora genomes using comparative genomics revels a genus with tremendous synthesis potential of carbohydrate active enzymes and secondary metabolites.</title>
        <authorList>
            <person name="Sorensen T."/>
        </authorList>
    </citation>
    <scope>NUCLEOTIDE SEQUENCE [LARGE SCALE GENOMIC DNA]</scope>
    <source>
        <strain evidence="2 3">CBS 33761</strain>
    </source>
</reference>
<proteinExistence type="predicted"/>
<feature type="region of interest" description="Disordered" evidence="1">
    <location>
        <begin position="1"/>
        <end position="95"/>
    </location>
</feature>
<protein>
    <submittedName>
        <fullName evidence="2">Uncharacterized protein</fullName>
    </submittedName>
</protein>
<accession>A0ABR1SJR7</accession>
<evidence type="ECO:0000313" key="3">
    <source>
        <dbReference type="Proteomes" id="UP001444661"/>
    </source>
</evidence>
<organism evidence="2 3">
    <name type="scientific">Apiospora rasikravindrae</name>
    <dbReference type="NCBI Taxonomy" id="990691"/>
    <lineage>
        <taxon>Eukaryota</taxon>
        <taxon>Fungi</taxon>
        <taxon>Dikarya</taxon>
        <taxon>Ascomycota</taxon>
        <taxon>Pezizomycotina</taxon>
        <taxon>Sordariomycetes</taxon>
        <taxon>Xylariomycetidae</taxon>
        <taxon>Amphisphaeriales</taxon>
        <taxon>Apiosporaceae</taxon>
        <taxon>Apiospora</taxon>
    </lineage>
</organism>
<feature type="compositionally biased region" description="Low complexity" evidence="1">
    <location>
        <begin position="44"/>
        <end position="61"/>
    </location>
</feature>
<dbReference type="Proteomes" id="UP001444661">
    <property type="component" value="Unassembled WGS sequence"/>
</dbReference>
<dbReference type="EMBL" id="JAQQWK010000009">
    <property type="protein sequence ID" value="KAK8034577.1"/>
    <property type="molecule type" value="Genomic_DNA"/>
</dbReference>
<name>A0ABR1SJR7_9PEZI</name>
<evidence type="ECO:0000313" key="2">
    <source>
        <dbReference type="EMBL" id="KAK8034577.1"/>
    </source>
</evidence>
<feature type="compositionally biased region" description="Pro residues" evidence="1">
    <location>
        <begin position="84"/>
        <end position="95"/>
    </location>
</feature>
<sequence>MSEYPKNTESPDREQEKASDDSIGNSEEAASEQLPPSHATQVESNEPSSNNNSIFSNHPNPLSSNPVVITEPLASILASENAPPQLPTPPPSPRP</sequence>
<keyword evidence="3" id="KW-1185">Reference proteome</keyword>